<dbReference type="RefSeq" id="WP_109295241.1">
    <property type="nucleotide sequence ID" value="NZ_CP029254.1"/>
</dbReference>
<reference evidence="3 4" key="1">
    <citation type="submission" date="2018-05" db="EMBL/GenBank/DDBJ databases">
        <title>Complete genome sequence of the Type Strain of Streptomyces spongiicola HNM0071, the producer of staurosporine.</title>
        <authorList>
            <person name="Zhou S."/>
            <person name="Huang X."/>
        </authorList>
    </citation>
    <scope>NUCLEOTIDE SEQUENCE [LARGE SCALE GENOMIC DNA]</scope>
    <source>
        <strain evidence="3 4">HNM0071</strain>
    </source>
</reference>
<keyword evidence="4" id="KW-1185">Reference proteome</keyword>
<dbReference type="EMBL" id="CP029254">
    <property type="protein sequence ID" value="AWK10298.1"/>
    <property type="molecule type" value="Genomic_DNA"/>
</dbReference>
<feature type="region of interest" description="Disordered" evidence="1">
    <location>
        <begin position="22"/>
        <end position="66"/>
    </location>
</feature>
<evidence type="ECO:0008006" key="5">
    <source>
        <dbReference type="Google" id="ProtNLM"/>
    </source>
</evidence>
<evidence type="ECO:0000256" key="1">
    <source>
        <dbReference type="SAM" id="MobiDB-lite"/>
    </source>
</evidence>
<feature type="chain" id="PRO_5045233567" description="Secreted protein" evidence="2">
    <location>
        <begin position="21"/>
        <end position="66"/>
    </location>
</feature>
<name>A0ABN5KUX9_9ACTN</name>
<protein>
    <recommendedName>
        <fullName evidence="5">Secreted protein</fullName>
    </recommendedName>
</protein>
<evidence type="ECO:0000313" key="4">
    <source>
        <dbReference type="Proteomes" id="UP000245051"/>
    </source>
</evidence>
<sequence>MVALVALVVLVVLVVLAAMAGGDTASWPPIPERASARPIRGHPDRPVGGGVPDICRMVGPGGRGRR</sequence>
<evidence type="ECO:0000256" key="2">
    <source>
        <dbReference type="SAM" id="SignalP"/>
    </source>
</evidence>
<evidence type="ECO:0000313" key="3">
    <source>
        <dbReference type="EMBL" id="AWK10298.1"/>
    </source>
</evidence>
<organism evidence="3 4">
    <name type="scientific">Streptomyces spongiicola</name>
    <dbReference type="NCBI Taxonomy" id="1690221"/>
    <lineage>
        <taxon>Bacteria</taxon>
        <taxon>Bacillati</taxon>
        <taxon>Actinomycetota</taxon>
        <taxon>Actinomycetes</taxon>
        <taxon>Kitasatosporales</taxon>
        <taxon>Streptomycetaceae</taxon>
        <taxon>Streptomyces</taxon>
    </lineage>
</organism>
<accession>A0ABN5KUX9</accession>
<gene>
    <name evidence="3" type="ORF">DDQ41_16880</name>
</gene>
<dbReference type="Proteomes" id="UP000245051">
    <property type="component" value="Chromosome"/>
</dbReference>
<proteinExistence type="predicted"/>
<keyword evidence="2" id="KW-0732">Signal</keyword>
<feature type="signal peptide" evidence="2">
    <location>
        <begin position="1"/>
        <end position="20"/>
    </location>
</feature>